<protein>
    <submittedName>
        <fullName evidence="1">Uncharacterized protein</fullName>
    </submittedName>
</protein>
<proteinExistence type="predicted"/>
<name>A0A8X6SIY3_TRICX</name>
<dbReference type="Proteomes" id="UP000887159">
    <property type="component" value="Unassembled WGS sequence"/>
</dbReference>
<evidence type="ECO:0000313" key="1">
    <source>
        <dbReference type="EMBL" id="GFY07818.1"/>
    </source>
</evidence>
<organism evidence="1 2">
    <name type="scientific">Trichonephila clavipes</name>
    <name type="common">Golden silk orbweaver</name>
    <name type="synonym">Nephila clavipes</name>
    <dbReference type="NCBI Taxonomy" id="2585209"/>
    <lineage>
        <taxon>Eukaryota</taxon>
        <taxon>Metazoa</taxon>
        <taxon>Ecdysozoa</taxon>
        <taxon>Arthropoda</taxon>
        <taxon>Chelicerata</taxon>
        <taxon>Arachnida</taxon>
        <taxon>Araneae</taxon>
        <taxon>Araneomorphae</taxon>
        <taxon>Entelegynae</taxon>
        <taxon>Araneoidea</taxon>
        <taxon>Nephilidae</taxon>
        <taxon>Trichonephila</taxon>
    </lineage>
</organism>
<dbReference type="AlphaFoldDB" id="A0A8X6SIY3"/>
<accession>A0A8X6SIY3</accession>
<evidence type="ECO:0000313" key="2">
    <source>
        <dbReference type="Proteomes" id="UP000887159"/>
    </source>
</evidence>
<keyword evidence="2" id="KW-1185">Reference proteome</keyword>
<comment type="caution">
    <text evidence="1">The sequence shown here is derived from an EMBL/GenBank/DDBJ whole genome shotgun (WGS) entry which is preliminary data.</text>
</comment>
<dbReference type="EMBL" id="BMAU01021278">
    <property type="protein sequence ID" value="GFY07818.1"/>
    <property type="molecule type" value="Genomic_DNA"/>
</dbReference>
<sequence>MLPKYQTIKMTTSCDVWMMTKSEVSIAAIVDCNRYHMPQHRIQRFWMHPWCIAVHAAEPQIDLLLQWVM</sequence>
<reference evidence="1" key="1">
    <citation type="submission" date="2020-08" db="EMBL/GenBank/DDBJ databases">
        <title>Multicomponent nature underlies the extraordinary mechanical properties of spider dragline silk.</title>
        <authorList>
            <person name="Kono N."/>
            <person name="Nakamura H."/>
            <person name="Mori M."/>
            <person name="Yoshida Y."/>
            <person name="Ohtoshi R."/>
            <person name="Malay A.D."/>
            <person name="Moran D.A.P."/>
            <person name="Tomita M."/>
            <person name="Numata K."/>
            <person name="Arakawa K."/>
        </authorList>
    </citation>
    <scope>NUCLEOTIDE SEQUENCE</scope>
</reference>
<gene>
    <name evidence="1" type="ORF">TNCV_4287541</name>
</gene>